<accession>A0ABV7J360</accession>
<dbReference type="EMBL" id="JBHRTO010000003">
    <property type="protein sequence ID" value="MFC3183276.1"/>
    <property type="molecule type" value="Genomic_DNA"/>
</dbReference>
<proteinExistence type="predicted"/>
<keyword evidence="7" id="KW-0547">Nucleotide-binding</keyword>
<evidence type="ECO:0000313" key="8">
    <source>
        <dbReference type="Proteomes" id="UP001595547"/>
    </source>
</evidence>
<evidence type="ECO:0000259" key="5">
    <source>
        <dbReference type="PROSITE" id="PS50109"/>
    </source>
</evidence>
<dbReference type="Pfam" id="PF00512">
    <property type="entry name" value="HisKA"/>
    <property type="match status" value="1"/>
</dbReference>
<dbReference type="InterPro" id="IPR003661">
    <property type="entry name" value="HisK_dim/P_dom"/>
</dbReference>
<dbReference type="CDD" id="cd16919">
    <property type="entry name" value="HATPase_CckA-like"/>
    <property type="match status" value="1"/>
</dbReference>
<reference evidence="8" key="1">
    <citation type="journal article" date="2019" name="Int. J. Syst. Evol. Microbiol.">
        <title>The Global Catalogue of Microorganisms (GCM) 10K type strain sequencing project: providing services to taxonomists for standard genome sequencing and annotation.</title>
        <authorList>
            <consortium name="The Broad Institute Genomics Platform"/>
            <consortium name="The Broad Institute Genome Sequencing Center for Infectious Disease"/>
            <person name="Wu L."/>
            <person name="Ma J."/>
        </authorList>
    </citation>
    <scope>NUCLEOTIDE SEQUENCE [LARGE SCALE GENOMIC DNA]</scope>
    <source>
        <strain evidence="8">KCTC 52039</strain>
    </source>
</reference>
<dbReference type="Gene3D" id="3.30.565.10">
    <property type="entry name" value="Histidine kinase-like ATPase, C-terminal domain"/>
    <property type="match status" value="1"/>
</dbReference>
<evidence type="ECO:0000313" key="7">
    <source>
        <dbReference type="EMBL" id="MFC3183276.1"/>
    </source>
</evidence>
<evidence type="ECO:0000256" key="3">
    <source>
        <dbReference type="ARBA" id="ARBA00022553"/>
    </source>
</evidence>
<feature type="domain" description="Histidine kinase" evidence="5">
    <location>
        <begin position="279"/>
        <end position="505"/>
    </location>
</feature>
<dbReference type="PANTHER" id="PTHR43065">
    <property type="entry name" value="SENSOR HISTIDINE KINASE"/>
    <property type="match status" value="1"/>
</dbReference>
<evidence type="ECO:0000256" key="1">
    <source>
        <dbReference type="ARBA" id="ARBA00000085"/>
    </source>
</evidence>
<comment type="catalytic activity">
    <reaction evidence="1">
        <text>ATP + protein L-histidine = ADP + protein N-phospho-L-histidine.</text>
        <dbReference type="EC" id="2.7.13.3"/>
    </reaction>
</comment>
<keyword evidence="3 4" id="KW-0597">Phosphoprotein</keyword>
<dbReference type="SUPFAM" id="SSF47384">
    <property type="entry name" value="Homodimeric domain of signal transducing histidine kinase"/>
    <property type="match status" value="1"/>
</dbReference>
<keyword evidence="7" id="KW-0067">ATP-binding</keyword>
<dbReference type="PROSITE" id="PS50109">
    <property type="entry name" value="HIS_KIN"/>
    <property type="match status" value="1"/>
</dbReference>
<dbReference type="SMART" id="SM00387">
    <property type="entry name" value="HATPase_c"/>
    <property type="match status" value="1"/>
</dbReference>
<dbReference type="EC" id="2.7.13.3" evidence="2"/>
<organism evidence="7 8">
    <name type="scientific">Cypionkella sinensis</name>
    <dbReference type="NCBI Taxonomy" id="1756043"/>
    <lineage>
        <taxon>Bacteria</taxon>
        <taxon>Pseudomonadati</taxon>
        <taxon>Pseudomonadota</taxon>
        <taxon>Alphaproteobacteria</taxon>
        <taxon>Rhodobacterales</taxon>
        <taxon>Paracoccaceae</taxon>
        <taxon>Cypionkella</taxon>
    </lineage>
</organism>
<dbReference type="Pfam" id="PF00072">
    <property type="entry name" value="Response_reg"/>
    <property type="match status" value="1"/>
</dbReference>
<feature type="modified residue" description="4-aspartylphosphate" evidence="4">
    <location>
        <position position="577"/>
    </location>
</feature>
<evidence type="ECO:0000256" key="2">
    <source>
        <dbReference type="ARBA" id="ARBA00012438"/>
    </source>
</evidence>
<dbReference type="RefSeq" id="WP_380074961.1">
    <property type="nucleotide sequence ID" value="NZ_JBHRTO010000003.1"/>
</dbReference>
<evidence type="ECO:0000259" key="6">
    <source>
        <dbReference type="PROSITE" id="PS50110"/>
    </source>
</evidence>
<dbReference type="Pfam" id="PF02518">
    <property type="entry name" value="HATPase_c"/>
    <property type="match status" value="1"/>
</dbReference>
<dbReference type="SMART" id="SM00448">
    <property type="entry name" value="REC"/>
    <property type="match status" value="1"/>
</dbReference>
<feature type="domain" description="Response regulatory" evidence="6">
    <location>
        <begin position="528"/>
        <end position="643"/>
    </location>
</feature>
<dbReference type="InterPro" id="IPR004358">
    <property type="entry name" value="Sig_transdc_His_kin-like_C"/>
</dbReference>
<dbReference type="PANTHER" id="PTHR43065:SF49">
    <property type="entry name" value="HISTIDINE KINASE"/>
    <property type="match status" value="1"/>
</dbReference>
<dbReference type="InterPro" id="IPR003594">
    <property type="entry name" value="HATPase_dom"/>
</dbReference>
<gene>
    <name evidence="7" type="ORF">ACFOGH_19965</name>
</gene>
<dbReference type="GO" id="GO:0005524">
    <property type="term" value="F:ATP binding"/>
    <property type="evidence" value="ECO:0007669"/>
    <property type="project" value="UniProtKB-KW"/>
</dbReference>
<dbReference type="PRINTS" id="PR00344">
    <property type="entry name" value="BCTRLSENSOR"/>
</dbReference>
<comment type="caution">
    <text evidence="7">The sequence shown here is derived from an EMBL/GenBank/DDBJ whole genome shotgun (WGS) entry which is preliminary data.</text>
</comment>
<dbReference type="SUPFAM" id="SSF52172">
    <property type="entry name" value="CheY-like"/>
    <property type="match status" value="1"/>
</dbReference>
<dbReference type="InterPro" id="IPR036097">
    <property type="entry name" value="HisK_dim/P_sf"/>
</dbReference>
<dbReference type="SMART" id="SM00388">
    <property type="entry name" value="HisKA"/>
    <property type="match status" value="1"/>
</dbReference>
<name>A0ABV7J360_9RHOB</name>
<dbReference type="SUPFAM" id="SSF55874">
    <property type="entry name" value="ATPase domain of HSP90 chaperone/DNA topoisomerase II/histidine kinase"/>
    <property type="match status" value="1"/>
</dbReference>
<evidence type="ECO:0000256" key="4">
    <source>
        <dbReference type="PROSITE-ProRule" id="PRU00169"/>
    </source>
</evidence>
<dbReference type="InterPro" id="IPR011006">
    <property type="entry name" value="CheY-like_superfamily"/>
</dbReference>
<protein>
    <recommendedName>
        <fullName evidence="2">histidine kinase</fullName>
        <ecNumber evidence="2">2.7.13.3</ecNumber>
    </recommendedName>
</protein>
<dbReference type="Gene3D" id="1.10.287.130">
    <property type="match status" value="1"/>
</dbReference>
<keyword evidence="8" id="KW-1185">Reference proteome</keyword>
<dbReference type="InterPro" id="IPR005467">
    <property type="entry name" value="His_kinase_dom"/>
</dbReference>
<dbReference type="Proteomes" id="UP001595547">
    <property type="component" value="Unassembled WGS sequence"/>
</dbReference>
<dbReference type="InterPro" id="IPR036890">
    <property type="entry name" value="HATPase_C_sf"/>
</dbReference>
<dbReference type="InterPro" id="IPR001789">
    <property type="entry name" value="Sig_transdc_resp-reg_receiver"/>
</dbReference>
<dbReference type="Gene3D" id="3.40.50.2300">
    <property type="match status" value="1"/>
</dbReference>
<sequence length="645" mass="69779">MLDAPAESDEVLPITDLLESEDGRLMRFLSDAATVSSPLIARFRRCSDGALLTAKGHRIVRRSGEVCILLALKGDTELSRRFRLLAEKIAALDLEIERRRAAQELVSQNAAALQRTLIGVRQMSEIDTTDPDHLRHALDALRIACERPIAFIIGVDAGKLMILAVSGESAPLFEKGSQLHLEGGLARLWELPENSRTETLRSAVQKTARGACDLSGLMTWPLHIGNVAKAFLLLQGGIGIRNEATILADTLSSLMNRASVEADLRHSQKLQAIGELTGGIAHDFNNILAVVLGNVELALDHATRSKVNAHLAELLGEIRTAALRGATLTSRLLSFARKQALRPEILSLNVVLRDLDPLLRRATGDKVDIEIVGAGGLWKTRLDQGQFENALLNLTVNARDAMPNGGKLTIEAANTRLDAEYASQHSEVSSGQYVMVAVTDTGTGMSRDVIREAFTPFFTTKGVGQGSGLGLSMVFGFVKQSGGHVKIYSELGQGTTVKMYFPRDLADHAADPGQLAPVFGRPASGQDRILVVEDDTAILRYAERTLIILGYSVDTALTGEDAIDLLQTKSYDILLTDVVLPGSLNGARVAELARKLSPGIKVLFMSGYTENAIVHNGQLDLGVELISKPFTRDDLARRLELMSKA</sequence>
<dbReference type="PROSITE" id="PS50110">
    <property type="entry name" value="RESPONSE_REGULATORY"/>
    <property type="match status" value="1"/>
</dbReference>